<feature type="transmembrane region" description="Helical" evidence="1">
    <location>
        <begin position="91"/>
        <end position="109"/>
    </location>
</feature>
<evidence type="ECO:0000313" key="4">
    <source>
        <dbReference type="Proteomes" id="UP000018227"/>
    </source>
</evidence>
<dbReference type="Proteomes" id="UP000018227">
    <property type="component" value="Unassembled WGS sequence"/>
</dbReference>
<feature type="transmembrane region" description="Helical" evidence="1">
    <location>
        <begin position="68"/>
        <end position="85"/>
    </location>
</feature>
<comment type="caution">
    <text evidence="3">The sequence shown here is derived from an EMBL/GenBank/DDBJ whole genome shotgun (WGS) entry which is preliminary data.</text>
</comment>
<reference evidence="3 4" key="1">
    <citation type="submission" date="2013-06" db="EMBL/GenBank/DDBJ databases">
        <authorList>
            <person name="Weinstock G."/>
            <person name="Sodergren E."/>
            <person name="Clifton S."/>
            <person name="Fulton L."/>
            <person name="Fulton B."/>
            <person name="Courtney L."/>
            <person name="Fronick C."/>
            <person name="Harrison M."/>
            <person name="Strong C."/>
            <person name="Farmer C."/>
            <person name="Delahaunty K."/>
            <person name="Markovic C."/>
            <person name="Hall O."/>
            <person name="Minx P."/>
            <person name="Tomlinson C."/>
            <person name="Mitreva M."/>
            <person name="Nelson J."/>
            <person name="Hou S."/>
            <person name="Wollam A."/>
            <person name="Pepin K.H."/>
            <person name="Johnson M."/>
            <person name="Bhonagiri V."/>
            <person name="Nash W.E."/>
            <person name="Warren W."/>
            <person name="Chinwalla A."/>
            <person name="Mardis E.R."/>
            <person name="Wilson R.K."/>
        </authorList>
    </citation>
    <scope>NUCLEOTIDE SEQUENCE [LARGE SCALE GENOMIC DNA]</scope>
    <source>
        <strain evidence="3 4">ATCC 51271</strain>
    </source>
</reference>
<feature type="transmembrane region" description="Helical" evidence="1">
    <location>
        <begin position="194"/>
        <end position="210"/>
    </location>
</feature>
<keyword evidence="3" id="KW-0645">Protease</keyword>
<feature type="domain" description="CAAX prenyl protease 2/Lysostaphin resistance protein A-like" evidence="2">
    <location>
        <begin position="158"/>
        <end position="257"/>
    </location>
</feature>
<dbReference type="Pfam" id="PF02517">
    <property type="entry name" value="Rce1-like"/>
    <property type="match status" value="1"/>
</dbReference>
<name>V2Y0L6_9FIRM</name>
<feature type="transmembrane region" description="Helical" evidence="1">
    <location>
        <begin position="160"/>
        <end position="182"/>
    </location>
</feature>
<feature type="transmembrane region" description="Helical" evidence="1">
    <location>
        <begin position="216"/>
        <end position="237"/>
    </location>
</feature>
<dbReference type="GO" id="GO:0006508">
    <property type="term" value="P:proteolysis"/>
    <property type="evidence" value="ECO:0007669"/>
    <property type="project" value="UniProtKB-KW"/>
</dbReference>
<proteinExistence type="predicted"/>
<dbReference type="EMBL" id="ACIL03000016">
    <property type="protein sequence ID" value="ESL02528.1"/>
    <property type="molecule type" value="Genomic_DNA"/>
</dbReference>
<keyword evidence="1" id="KW-0812">Transmembrane</keyword>
<evidence type="ECO:0000259" key="2">
    <source>
        <dbReference type="Pfam" id="PF02517"/>
    </source>
</evidence>
<feature type="transmembrane region" description="Helical" evidence="1">
    <location>
        <begin position="130"/>
        <end position="148"/>
    </location>
</feature>
<dbReference type="GO" id="GO:0080120">
    <property type="term" value="P:CAAX-box protein maturation"/>
    <property type="evidence" value="ECO:0007669"/>
    <property type="project" value="UniProtKB-ARBA"/>
</dbReference>
<feature type="transmembrane region" description="Helical" evidence="1">
    <location>
        <begin position="42"/>
        <end position="61"/>
    </location>
</feature>
<evidence type="ECO:0000256" key="1">
    <source>
        <dbReference type="SAM" id="Phobius"/>
    </source>
</evidence>
<dbReference type="RefSeq" id="WP_023355510.1">
    <property type="nucleotide sequence ID" value="NZ_KI535369.1"/>
</dbReference>
<dbReference type="HOGENOM" id="CLU_1052490_0_0_9"/>
<keyword evidence="4" id="KW-1185">Reference proteome</keyword>
<protein>
    <submittedName>
        <fullName evidence="3">CAAX amino terminal protease family protein</fullName>
    </submittedName>
</protein>
<keyword evidence="1" id="KW-1133">Transmembrane helix</keyword>
<dbReference type="AlphaFoldDB" id="V2Y0L6"/>
<dbReference type="InterPro" id="IPR003675">
    <property type="entry name" value="Rce1/LyrA-like_dom"/>
</dbReference>
<evidence type="ECO:0000313" key="3">
    <source>
        <dbReference type="EMBL" id="ESL02528.1"/>
    </source>
</evidence>
<organism evidence="3 4">
    <name type="scientific">Catonella morbi ATCC 51271</name>
    <dbReference type="NCBI Taxonomy" id="592026"/>
    <lineage>
        <taxon>Bacteria</taxon>
        <taxon>Bacillati</taxon>
        <taxon>Bacillota</taxon>
        <taxon>Clostridia</taxon>
        <taxon>Lachnospirales</taxon>
        <taxon>Lachnospiraceae</taxon>
        <taxon>Catonella</taxon>
    </lineage>
</organism>
<keyword evidence="1" id="KW-0472">Membrane</keyword>
<accession>V2Y0L6</accession>
<keyword evidence="3" id="KW-0378">Hydrolase</keyword>
<sequence length="264" mass="29854">MKNRRAITIKLAMFLVLCVCLISIYCITVPTKNIQYKPYTFHLFGIIYTFIILCSVVIIDFEKLAKKDYIIALCLGLLSIGVTSPVNYMGIISGICAFFAYLGSVTLNCNYESIMLLLRFGEVKDIMKSIAIIIFIGCIFIFMEWLGQNPLRFSFDILSIFRALGAGVSEEVIFRLFIFSVIVYMCKGKEPPKLLAFLIMVIPFALLHVIDEVVVYGFFHSLPALIQVCLVAAPITILAWKRDLFTAMGVHFIYDVISMSLLKK</sequence>
<dbReference type="GO" id="GO:0004175">
    <property type="term" value="F:endopeptidase activity"/>
    <property type="evidence" value="ECO:0007669"/>
    <property type="project" value="UniProtKB-ARBA"/>
</dbReference>
<gene>
    <name evidence="3" type="ORF">GCWU0000282_002664</name>
</gene>
<dbReference type="STRING" id="592026.GCWU0000282_002664"/>
<dbReference type="OrthoDB" id="324900at2"/>